<organism evidence="1">
    <name type="scientific">Anguilla anguilla</name>
    <name type="common">European freshwater eel</name>
    <name type="synonym">Muraena anguilla</name>
    <dbReference type="NCBI Taxonomy" id="7936"/>
    <lineage>
        <taxon>Eukaryota</taxon>
        <taxon>Metazoa</taxon>
        <taxon>Chordata</taxon>
        <taxon>Craniata</taxon>
        <taxon>Vertebrata</taxon>
        <taxon>Euteleostomi</taxon>
        <taxon>Actinopterygii</taxon>
        <taxon>Neopterygii</taxon>
        <taxon>Teleostei</taxon>
        <taxon>Anguilliformes</taxon>
        <taxon>Anguillidae</taxon>
        <taxon>Anguilla</taxon>
    </lineage>
</organism>
<reference evidence="1" key="1">
    <citation type="submission" date="2014-11" db="EMBL/GenBank/DDBJ databases">
        <authorList>
            <person name="Amaro Gonzalez C."/>
        </authorList>
    </citation>
    <scope>NUCLEOTIDE SEQUENCE</scope>
</reference>
<name>A0A0E9S4Q4_ANGAN</name>
<protein>
    <submittedName>
        <fullName evidence="1">Uncharacterized protein</fullName>
    </submittedName>
</protein>
<proteinExistence type="predicted"/>
<evidence type="ECO:0000313" key="1">
    <source>
        <dbReference type="EMBL" id="JAH35655.1"/>
    </source>
</evidence>
<accession>A0A0E9S4Q4</accession>
<dbReference type="EMBL" id="GBXM01072922">
    <property type="protein sequence ID" value="JAH35655.1"/>
    <property type="molecule type" value="Transcribed_RNA"/>
</dbReference>
<sequence>MSLFRESHLIGRFRLWLVTSGSRVCCVVYKDCSV</sequence>
<dbReference type="AlphaFoldDB" id="A0A0E9S4Q4"/>
<reference evidence="1" key="2">
    <citation type="journal article" date="2015" name="Fish Shellfish Immunol.">
        <title>Early steps in the European eel (Anguilla anguilla)-Vibrio vulnificus interaction in the gills: Role of the RtxA13 toxin.</title>
        <authorList>
            <person name="Callol A."/>
            <person name="Pajuelo D."/>
            <person name="Ebbesson L."/>
            <person name="Teles M."/>
            <person name="MacKenzie S."/>
            <person name="Amaro C."/>
        </authorList>
    </citation>
    <scope>NUCLEOTIDE SEQUENCE</scope>
</reference>